<accession>A0A1S7TQC0</accession>
<proteinExistence type="predicted"/>
<name>A0A1S7TQC0_9HYPH</name>
<dbReference type="EMBL" id="FCNP01000022">
    <property type="protein sequence ID" value="CVI56809.1"/>
    <property type="molecule type" value="Genomic_DNA"/>
</dbReference>
<gene>
    <name evidence="1" type="ORF">AGR7A_Cc290570</name>
</gene>
<dbReference type="AlphaFoldDB" id="A0A1S7TQC0"/>
<organism evidence="1 2">
    <name type="scientific">Agrobacterium deltaense NCPPB 1641</name>
    <dbReference type="NCBI Taxonomy" id="1183425"/>
    <lineage>
        <taxon>Bacteria</taxon>
        <taxon>Pseudomonadati</taxon>
        <taxon>Pseudomonadota</taxon>
        <taxon>Alphaproteobacteria</taxon>
        <taxon>Hyphomicrobiales</taxon>
        <taxon>Rhizobiaceae</taxon>
        <taxon>Rhizobium/Agrobacterium group</taxon>
        <taxon>Agrobacterium</taxon>
    </lineage>
</organism>
<evidence type="ECO:0000313" key="2">
    <source>
        <dbReference type="Proteomes" id="UP000192140"/>
    </source>
</evidence>
<protein>
    <submittedName>
        <fullName evidence="1">Uncharacterized protein</fullName>
    </submittedName>
</protein>
<keyword evidence="2" id="KW-1185">Reference proteome</keyword>
<reference evidence="1" key="1">
    <citation type="submission" date="2016-01" db="EMBL/GenBank/DDBJ databases">
        <authorList>
            <person name="Regsiter A."/>
            <person name="william w."/>
        </authorList>
    </citation>
    <scope>NUCLEOTIDE SEQUENCE</scope>
    <source>
        <strain evidence="1">NCPPB 1641</strain>
    </source>
</reference>
<dbReference type="Proteomes" id="UP000192140">
    <property type="component" value="Unassembled WGS sequence"/>
</dbReference>
<sequence>MNPKLVHDAFLVNDDKDVEISSENTWQLLETQEPNFKKLSNFNILIDLKDFISF</sequence>
<comment type="caution">
    <text evidence="1">The sequence shown here is derived from an EMBL/GenBank/DDBJ whole genome shotgun (WGS) entry which is preliminary data.</text>
</comment>
<evidence type="ECO:0000313" key="1">
    <source>
        <dbReference type="EMBL" id="CVI56809.1"/>
    </source>
</evidence>